<feature type="region of interest" description="Disordered" evidence="1">
    <location>
        <begin position="84"/>
        <end position="113"/>
    </location>
</feature>
<dbReference type="Proteomes" id="UP000291084">
    <property type="component" value="Chromosome 3"/>
</dbReference>
<dbReference type="EMBL" id="AP015036">
    <property type="protein sequence ID" value="BAT80559.1"/>
    <property type="molecule type" value="Genomic_DNA"/>
</dbReference>
<dbReference type="AlphaFoldDB" id="A0A0S3RJA2"/>
<protein>
    <submittedName>
        <fullName evidence="2">Uncharacterized protein</fullName>
    </submittedName>
</protein>
<accession>A0A0S3RJA2</accession>
<name>A0A0S3RJA2_PHAAN</name>
<organism evidence="2 3">
    <name type="scientific">Vigna angularis var. angularis</name>
    <dbReference type="NCBI Taxonomy" id="157739"/>
    <lineage>
        <taxon>Eukaryota</taxon>
        <taxon>Viridiplantae</taxon>
        <taxon>Streptophyta</taxon>
        <taxon>Embryophyta</taxon>
        <taxon>Tracheophyta</taxon>
        <taxon>Spermatophyta</taxon>
        <taxon>Magnoliopsida</taxon>
        <taxon>eudicotyledons</taxon>
        <taxon>Gunneridae</taxon>
        <taxon>Pentapetalae</taxon>
        <taxon>rosids</taxon>
        <taxon>fabids</taxon>
        <taxon>Fabales</taxon>
        <taxon>Fabaceae</taxon>
        <taxon>Papilionoideae</taxon>
        <taxon>50 kb inversion clade</taxon>
        <taxon>NPAAA clade</taxon>
        <taxon>indigoferoid/millettioid clade</taxon>
        <taxon>Phaseoleae</taxon>
        <taxon>Vigna</taxon>
    </lineage>
</organism>
<evidence type="ECO:0000313" key="3">
    <source>
        <dbReference type="Proteomes" id="UP000291084"/>
    </source>
</evidence>
<proteinExistence type="predicted"/>
<evidence type="ECO:0000256" key="1">
    <source>
        <dbReference type="SAM" id="MobiDB-lite"/>
    </source>
</evidence>
<sequence length="156" mass="17768">MKLQLILLAEKKHKHPPYGPAAGPAVGGSSSHVYTSKCHGWKQRMLVEEKHTDTNKNGGALTLFSHGQVNYFLTAKNARKRCSLKDKEASREELQNRAIKKQAAEKEQGGEVQQRVLDRGLDRELGEGFQSLECGDRELEEKLEKERKLSLEWRRM</sequence>
<gene>
    <name evidence="2" type="primary">Vigan.03G015000</name>
    <name evidence="2" type="ORF">VIGAN_03015000</name>
</gene>
<keyword evidence="3" id="KW-1185">Reference proteome</keyword>
<feature type="compositionally biased region" description="Basic and acidic residues" evidence="1">
    <location>
        <begin position="84"/>
        <end position="95"/>
    </location>
</feature>
<evidence type="ECO:0000313" key="2">
    <source>
        <dbReference type="EMBL" id="BAT80559.1"/>
    </source>
</evidence>
<reference evidence="2 3" key="1">
    <citation type="journal article" date="2015" name="Sci. Rep.">
        <title>The power of single molecule real-time sequencing technology in the de novo assembly of a eukaryotic genome.</title>
        <authorList>
            <person name="Sakai H."/>
            <person name="Naito K."/>
            <person name="Ogiso-Tanaka E."/>
            <person name="Takahashi Y."/>
            <person name="Iseki K."/>
            <person name="Muto C."/>
            <person name="Satou K."/>
            <person name="Teruya K."/>
            <person name="Shiroma A."/>
            <person name="Shimoji M."/>
            <person name="Hirano T."/>
            <person name="Itoh T."/>
            <person name="Kaga A."/>
            <person name="Tomooka N."/>
        </authorList>
    </citation>
    <scope>NUCLEOTIDE SEQUENCE [LARGE SCALE GENOMIC DNA]</scope>
    <source>
        <strain evidence="3">cv. Shumari</strain>
    </source>
</reference>